<reference evidence="1 2" key="1">
    <citation type="journal article" date="2016" name="Sci. Rep.">
        <title>Metabolic traits of an uncultured archaeal lineage -MSBL1- from brine pools of the Red Sea.</title>
        <authorList>
            <person name="Mwirichia R."/>
            <person name="Alam I."/>
            <person name="Rashid M."/>
            <person name="Vinu M."/>
            <person name="Ba-Alawi W."/>
            <person name="Anthony Kamau A."/>
            <person name="Kamanda Ngugi D."/>
            <person name="Goker M."/>
            <person name="Klenk H.P."/>
            <person name="Bajic V."/>
            <person name="Stingl U."/>
        </authorList>
    </citation>
    <scope>NUCLEOTIDE SEQUENCE [LARGE SCALE GENOMIC DNA]</scope>
    <source>
        <strain evidence="1">SCGC-AAA259M10</strain>
    </source>
</reference>
<gene>
    <name evidence="1" type="ORF">AKJ40_00665</name>
</gene>
<protein>
    <submittedName>
        <fullName evidence="1">Uncharacterized protein</fullName>
    </submittedName>
</protein>
<comment type="caution">
    <text evidence="1">The sequence shown here is derived from an EMBL/GenBank/DDBJ whole genome shotgun (WGS) entry which is preliminary data.</text>
</comment>
<evidence type="ECO:0000313" key="2">
    <source>
        <dbReference type="Proteomes" id="UP000070341"/>
    </source>
</evidence>
<dbReference type="Proteomes" id="UP000070341">
    <property type="component" value="Unassembled WGS sequence"/>
</dbReference>
<name>A0A133V2U1_9EURY</name>
<keyword evidence="2" id="KW-1185">Reference proteome</keyword>
<sequence length="77" mass="8732">MLRKRNEKRRMIIVSEKVSQEVLNQLGKPQRTVVKICEDNWDRIKKPCPDVDGNICGVTGKVCAFSNCIKLKEAGSE</sequence>
<dbReference type="EMBL" id="LHXU01000004">
    <property type="protein sequence ID" value="KXB00768.1"/>
    <property type="molecule type" value="Genomic_DNA"/>
</dbReference>
<proteinExistence type="predicted"/>
<accession>A0A133V2U1</accession>
<evidence type="ECO:0000313" key="1">
    <source>
        <dbReference type="EMBL" id="KXB00768.1"/>
    </source>
</evidence>
<dbReference type="AlphaFoldDB" id="A0A133V2U1"/>
<organism evidence="1 2">
    <name type="scientific">candidate division MSBL1 archaeon SCGC-AAA259M10</name>
    <dbReference type="NCBI Taxonomy" id="1698270"/>
    <lineage>
        <taxon>Archaea</taxon>
        <taxon>Methanobacteriati</taxon>
        <taxon>Methanobacteriota</taxon>
        <taxon>candidate division MSBL1</taxon>
    </lineage>
</organism>